<evidence type="ECO:0000256" key="2">
    <source>
        <dbReference type="ARBA" id="ARBA00022801"/>
    </source>
</evidence>
<evidence type="ECO:0000313" key="8">
    <source>
        <dbReference type="EMBL" id="HIZ36031.1"/>
    </source>
</evidence>
<dbReference type="InterPro" id="IPR051795">
    <property type="entry name" value="Glycosyl_Hydrlase_43"/>
</dbReference>
<dbReference type="Pfam" id="PF04616">
    <property type="entry name" value="Glyco_hydro_43"/>
    <property type="match status" value="1"/>
</dbReference>
<keyword evidence="3 6" id="KW-0326">Glycosidase</keyword>
<dbReference type="PANTHER" id="PTHR42812">
    <property type="entry name" value="BETA-XYLOSIDASE"/>
    <property type="match status" value="1"/>
</dbReference>
<sequence>MAHLPPPIRTPRPGRYRNPVLDEDWPDPDVIAFGDEYLMVASSFNRAPGLPVLRSADLVAWQIAGHALAAVPPADHFALPRHGGGVWAPSIRARDGVLYIVWPDPDHGLYVSTATDPAGPWTPPHLLLAGQGLIDPCPLWDTDGRTYLVHGWAGSRSGMKNLLTAYEVSPDLRSVIAPGRTIIDGAALPGYRTLEGPKWYRRDGWYWIFAPAGGVATGWQAAFRSRSVYGPYEGRTVLTQGDSPVNGPHQGAWVTDPGGADWFVHFQDRGAYGRVTHLQPMHWDGEGWPVLGEGGEPVLEHAAPVTSTRQEMRAVDGSDDFTGPLNPKWHWQANPDPDWYARTDRQLVLAAVGNDLGDLRQLPQVLSQQLPGLACTYRTSLTLDAGAGPARAGLVLLGQEYVWIGVEAGDGGTHLVCRRSGRDDSADQRRVEVTLITRPVPAGATVQLRLESDGAGRVRLAWATGAEDWHVVPQDFTPVAGHWIGAEVGLFAAAPPGTGNGPPARYGAFEMTSTESVRVEG</sequence>
<feature type="domain" description="Beta-xylosidase C-terminal Concanavalin A-like" evidence="7">
    <location>
        <begin position="318"/>
        <end position="511"/>
    </location>
</feature>
<dbReference type="CDD" id="cd09001">
    <property type="entry name" value="GH43_FsAxh1-like"/>
    <property type="match status" value="1"/>
</dbReference>
<dbReference type="Gene3D" id="2.115.10.20">
    <property type="entry name" value="Glycosyl hydrolase domain, family 43"/>
    <property type="match status" value="1"/>
</dbReference>
<dbReference type="GO" id="GO:0004553">
    <property type="term" value="F:hydrolase activity, hydrolyzing O-glycosyl compounds"/>
    <property type="evidence" value="ECO:0007669"/>
    <property type="project" value="InterPro"/>
</dbReference>
<evidence type="ECO:0000256" key="6">
    <source>
        <dbReference type="RuleBase" id="RU361187"/>
    </source>
</evidence>
<feature type="active site" description="Proton donor" evidence="4">
    <location>
        <position position="195"/>
    </location>
</feature>
<evidence type="ECO:0000256" key="4">
    <source>
        <dbReference type="PIRSR" id="PIRSR606710-1"/>
    </source>
</evidence>
<dbReference type="InterPro" id="IPR041542">
    <property type="entry name" value="GH43_C2"/>
</dbReference>
<dbReference type="InterPro" id="IPR023296">
    <property type="entry name" value="Glyco_hydro_beta-prop_sf"/>
</dbReference>
<dbReference type="InterPro" id="IPR006710">
    <property type="entry name" value="Glyco_hydro_43"/>
</dbReference>
<dbReference type="SUPFAM" id="SSF75005">
    <property type="entry name" value="Arabinanase/levansucrase/invertase"/>
    <property type="match status" value="1"/>
</dbReference>
<feature type="site" description="Important for catalytic activity, responsible for pKa modulation of the active site Glu and correct orientation of both the proton donor and substrate" evidence="5">
    <location>
        <position position="135"/>
    </location>
</feature>
<evidence type="ECO:0000313" key="9">
    <source>
        <dbReference type="Proteomes" id="UP000824037"/>
    </source>
</evidence>
<gene>
    <name evidence="8" type="ORF">H9815_09660</name>
</gene>
<feature type="active site" description="Proton acceptor" evidence="4">
    <location>
        <position position="27"/>
    </location>
</feature>
<dbReference type="PANTHER" id="PTHR42812:SF12">
    <property type="entry name" value="BETA-XYLOSIDASE-RELATED"/>
    <property type="match status" value="1"/>
</dbReference>
<proteinExistence type="inferred from homology"/>
<dbReference type="Gene3D" id="2.60.120.200">
    <property type="match status" value="1"/>
</dbReference>
<accession>A0A9D2EET4</accession>
<organism evidence="8 9">
    <name type="scientific">Candidatus Ruania gallistercoris</name>
    <dbReference type="NCBI Taxonomy" id="2838746"/>
    <lineage>
        <taxon>Bacteria</taxon>
        <taxon>Bacillati</taxon>
        <taxon>Actinomycetota</taxon>
        <taxon>Actinomycetes</taxon>
        <taxon>Micrococcales</taxon>
        <taxon>Ruaniaceae</taxon>
        <taxon>Ruania</taxon>
    </lineage>
</organism>
<dbReference type="Proteomes" id="UP000824037">
    <property type="component" value="Unassembled WGS sequence"/>
</dbReference>
<dbReference type="AlphaFoldDB" id="A0A9D2EET4"/>
<dbReference type="GO" id="GO:0005975">
    <property type="term" value="P:carbohydrate metabolic process"/>
    <property type="evidence" value="ECO:0007669"/>
    <property type="project" value="InterPro"/>
</dbReference>
<evidence type="ECO:0000259" key="7">
    <source>
        <dbReference type="Pfam" id="PF17851"/>
    </source>
</evidence>
<protein>
    <submittedName>
        <fullName evidence="8">Glycoside hydrolase 43 family protein</fullName>
    </submittedName>
</protein>
<evidence type="ECO:0000256" key="5">
    <source>
        <dbReference type="PIRSR" id="PIRSR606710-2"/>
    </source>
</evidence>
<dbReference type="Pfam" id="PF17851">
    <property type="entry name" value="GH43_C2"/>
    <property type="match status" value="1"/>
</dbReference>
<dbReference type="SUPFAM" id="SSF49899">
    <property type="entry name" value="Concanavalin A-like lectins/glucanases"/>
    <property type="match status" value="1"/>
</dbReference>
<reference evidence="8" key="1">
    <citation type="journal article" date="2021" name="PeerJ">
        <title>Extensive microbial diversity within the chicken gut microbiome revealed by metagenomics and culture.</title>
        <authorList>
            <person name="Gilroy R."/>
            <person name="Ravi A."/>
            <person name="Getino M."/>
            <person name="Pursley I."/>
            <person name="Horton D.L."/>
            <person name="Alikhan N.F."/>
            <person name="Baker D."/>
            <person name="Gharbi K."/>
            <person name="Hall N."/>
            <person name="Watson M."/>
            <person name="Adriaenssens E.M."/>
            <person name="Foster-Nyarko E."/>
            <person name="Jarju S."/>
            <person name="Secka A."/>
            <person name="Antonio M."/>
            <person name="Oren A."/>
            <person name="Chaudhuri R.R."/>
            <person name="La Ragione R."/>
            <person name="Hildebrand F."/>
            <person name="Pallen M.J."/>
        </authorList>
    </citation>
    <scope>NUCLEOTIDE SEQUENCE</scope>
    <source>
        <strain evidence="8">ChiGjej4B4-7305</strain>
    </source>
</reference>
<dbReference type="InterPro" id="IPR013320">
    <property type="entry name" value="ConA-like_dom_sf"/>
</dbReference>
<comment type="similarity">
    <text evidence="1 6">Belongs to the glycosyl hydrolase 43 family.</text>
</comment>
<comment type="caution">
    <text evidence="8">The sequence shown here is derived from an EMBL/GenBank/DDBJ whole genome shotgun (WGS) entry which is preliminary data.</text>
</comment>
<reference evidence="8" key="2">
    <citation type="submission" date="2021-04" db="EMBL/GenBank/DDBJ databases">
        <authorList>
            <person name="Gilroy R."/>
        </authorList>
    </citation>
    <scope>NUCLEOTIDE SEQUENCE</scope>
    <source>
        <strain evidence="8">ChiGjej4B4-7305</strain>
    </source>
</reference>
<evidence type="ECO:0000256" key="3">
    <source>
        <dbReference type="ARBA" id="ARBA00023295"/>
    </source>
</evidence>
<name>A0A9D2EET4_9MICO</name>
<keyword evidence="2 6" id="KW-0378">Hydrolase</keyword>
<evidence type="ECO:0000256" key="1">
    <source>
        <dbReference type="ARBA" id="ARBA00009865"/>
    </source>
</evidence>
<dbReference type="EMBL" id="DXBY01000164">
    <property type="protein sequence ID" value="HIZ36031.1"/>
    <property type="molecule type" value="Genomic_DNA"/>
</dbReference>